<dbReference type="Pfam" id="PF07870">
    <property type="entry name" value="DUF1657"/>
    <property type="match status" value="1"/>
</dbReference>
<evidence type="ECO:0000259" key="8">
    <source>
        <dbReference type="Pfam" id="PF04239"/>
    </source>
</evidence>
<keyword evidence="4 7" id="KW-0812">Transmembrane</keyword>
<name>A0A9X2CQJ5_9BACI</name>
<dbReference type="GO" id="GO:0005886">
    <property type="term" value="C:plasma membrane"/>
    <property type="evidence" value="ECO:0007669"/>
    <property type="project" value="UniProtKB-SubCell"/>
</dbReference>
<evidence type="ECO:0000313" key="11">
    <source>
        <dbReference type="Proteomes" id="UP001139150"/>
    </source>
</evidence>
<feature type="transmembrane region" description="Helical" evidence="7">
    <location>
        <begin position="59"/>
        <end position="77"/>
    </location>
</feature>
<dbReference type="InterPro" id="IPR023090">
    <property type="entry name" value="UPF0702_alpha/beta_dom_sf"/>
</dbReference>
<dbReference type="Proteomes" id="UP001139150">
    <property type="component" value="Unassembled WGS sequence"/>
</dbReference>
<reference evidence="10" key="1">
    <citation type="submission" date="2022-02" db="EMBL/GenBank/DDBJ databases">
        <title>Halalkalibacter sp. nov. isolated from Lonar Lake, India.</title>
        <authorList>
            <person name="Joshi A."/>
            <person name="Thite S."/>
            <person name="Lodha T."/>
        </authorList>
    </citation>
    <scope>NUCLEOTIDE SEQUENCE</scope>
    <source>
        <strain evidence="10">MEB205</strain>
    </source>
</reference>
<keyword evidence="11" id="KW-1185">Reference proteome</keyword>
<dbReference type="PANTHER" id="PTHR34582">
    <property type="entry name" value="UPF0702 TRANSMEMBRANE PROTEIN YCAP"/>
    <property type="match status" value="1"/>
</dbReference>
<comment type="subcellular location">
    <subcellularLocation>
        <location evidence="1">Cell membrane</location>
        <topology evidence="1">Multi-pass membrane protein</topology>
    </subcellularLocation>
</comment>
<evidence type="ECO:0000256" key="7">
    <source>
        <dbReference type="SAM" id="Phobius"/>
    </source>
</evidence>
<evidence type="ECO:0000256" key="3">
    <source>
        <dbReference type="ARBA" id="ARBA00022475"/>
    </source>
</evidence>
<proteinExistence type="inferred from homology"/>
<accession>A0A9X2CQJ5</accession>
<evidence type="ECO:0000256" key="5">
    <source>
        <dbReference type="ARBA" id="ARBA00022989"/>
    </source>
</evidence>
<dbReference type="Pfam" id="PF04239">
    <property type="entry name" value="DUF421"/>
    <property type="match status" value="1"/>
</dbReference>
<dbReference type="EMBL" id="JAKRYL010000002">
    <property type="protein sequence ID" value="MCL7745841.1"/>
    <property type="molecule type" value="Genomic_DNA"/>
</dbReference>
<comment type="caution">
    <text evidence="10">The sequence shown here is derived from an EMBL/GenBank/DDBJ whole genome shotgun (WGS) entry which is preliminary data.</text>
</comment>
<protein>
    <submittedName>
        <fullName evidence="10">DUF421 domain-containing protein</fullName>
    </submittedName>
</protein>
<dbReference type="Pfam" id="PF20730">
    <property type="entry name" value="YetF_N"/>
    <property type="match status" value="1"/>
</dbReference>
<gene>
    <name evidence="10" type="ORF">MF646_01785</name>
</gene>
<keyword evidence="5 7" id="KW-1133">Transmembrane helix</keyword>
<keyword evidence="6 7" id="KW-0472">Membrane</keyword>
<sequence length="287" mass="32905">MTELETVLIRGVTGILFMLFLARLMGKKHIRDMTFYEYIVGISIGSISAELTFGTEVRMSNFLLGMLIWAIIPIIISKIELKSFRFRIVTEGHPTILIKNGKILEENLKKENLTVDEMMISLRQKDFFKLSDIETAVMEKNGQISVMKKSELQPLTPKDIGKIVEREREPRIVIIDGNVMERSLSEYGYTKEWLLGEIMKQGAKSFSDVFFAQIDSMGNVYIDLYNDTIKMPQIKQKLLVAANIKQLQANLVNFSLQTENATAKEMYKGYAKQMDKLLDDMSGYLKE</sequence>
<feature type="domain" description="YetF C-terminal" evidence="8">
    <location>
        <begin position="82"/>
        <end position="214"/>
    </location>
</feature>
<feature type="transmembrane region" description="Helical" evidence="7">
    <location>
        <begin position="6"/>
        <end position="23"/>
    </location>
</feature>
<dbReference type="RefSeq" id="WP_250094779.1">
    <property type="nucleotide sequence ID" value="NZ_JAKRYL010000002.1"/>
</dbReference>
<dbReference type="InterPro" id="IPR007353">
    <property type="entry name" value="DUF421"/>
</dbReference>
<dbReference type="PANTHER" id="PTHR34582:SF7">
    <property type="entry name" value="UPF0702 TRANSMEMBRANE PROTEIN YDFS"/>
    <property type="match status" value="1"/>
</dbReference>
<evidence type="ECO:0000256" key="2">
    <source>
        <dbReference type="ARBA" id="ARBA00006448"/>
    </source>
</evidence>
<evidence type="ECO:0000313" key="10">
    <source>
        <dbReference type="EMBL" id="MCL7745841.1"/>
    </source>
</evidence>
<feature type="transmembrane region" description="Helical" evidence="7">
    <location>
        <begin position="35"/>
        <end position="53"/>
    </location>
</feature>
<dbReference type="InterPro" id="IPR012452">
    <property type="entry name" value="DUF1657"/>
</dbReference>
<dbReference type="AlphaFoldDB" id="A0A9X2CQJ5"/>
<feature type="domain" description="YetF-like N-terminal transmembrane" evidence="9">
    <location>
        <begin position="7"/>
        <end position="77"/>
    </location>
</feature>
<evidence type="ECO:0000256" key="6">
    <source>
        <dbReference type="ARBA" id="ARBA00023136"/>
    </source>
</evidence>
<evidence type="ECO:0000259" key="9">
    <source>
        <dbReference type="Pfam" id="PF20730"/>
    </source>
</evidence>
<dbReference type="InterPro" id="IPR048454">
    <property type="entry name" value="YetF_N"/>
</dbReference>
<dbReference type="Gene3D" id="3.30.240.20">
    <property type="entry name" value="bsu07140 like domains"/>
    <property type="match status" value="2"/>
</dbReference>
<evidence type="ECO:0000256" key="1">
    <source>
        <dbReference type="ARBA" id="ARBA00004651"/>
    </source>
</evidence>
<organism evidence="10 11">
    <name type="scientific">Halalkalibacter alkaliphilus</name>
    <dbReference type="NCBI Taxonomy" id="2917993"/>
    <lineage>
        <taxon>Bacteria</taxon>
        <taxon>Bacillati</taxon>
        <taxon>Bacillota</taxon>
        <taxon>Bacilli</taxon>
        <taxon>Bacillales</taxon>
        <taxon>Bacillaceae</taxon>
        <taxon>Halalkalibacter</taxon>
    </lineage>
</organism>
<keyword evidence="3" id="KW-1003">Cell membrane</keyword>
<comment type="similarity">
    <text evidence="2">Belongs to the UPF0702 family.</text>
</comment>
<evidence type="ECO:0000256" key="4">
    <source>
        <dbReference type="ARBA" id="ARBA00022692"/>
    </source>
</evidence>